<evidence type="ECO:0000256" key="1">
    <source>
        <dbReference type="SAM" id="MobiDB-lite"/>
    </source>
</evidence>
<dbReference type="Gene3D" id="3.60.21.10">
    <property type="match status" value="1"/>
</dbReference>
<dbReference type="InterPro" id="IPR050126">
    <property type="entry name" value="Ap4A_hydrolase"/>
</dbReference>
<protein>
    <submittedName>
        <fullName evidence="3">Calcineurin-like phosphoesterase</fullName>
    </submittedName>
</protein>
<proteinExistence type="predicted"/>
<evidence type="ECO:0000259" key="2">
    <source>
        <dbReference type="Pfam" id="PF00149"/>
    </source>
</evidence>
<dbReference type="GO" id="GO:0016791">
    <property type="term" value="F:phosphatase activity"/>
    <property type="evidence" value="ECO:0007669"/>
    <property type="project" value="TreeGrafter"/>
</dbReference>
<dbReference type="AlphaFoldDB" id="A0A8G2FAN9"/>
<dbReference type="GO" id="GO:0110154">
    <property type="term" value="P:RNA decapping"/>
    <property type="evidence" value="ECO:0007669"/>
    <property type="project" value="TreeGrafter"/>
</dbReference>
<accession>A0A8G2FAN9</accession>
<dbReference type="GO" id="GO:0005737">
    <property type="term" value="C:cytoplasm"/>
    <property type="evidence" value="ECO:0007669"/>
    <property type="project" value="TreeGrafter"/>
</dbReference>
<dbReference type="Pfam" id="PF00149">
    <property type="entry name" value="Metallophos"/>
    <property type="match status" value="1"/>
</dbReference>
<comment type="caution">
    <text evidence="3">The sequence shown here is derived from an EMBL/GenBank/DDBJ whole genome shotgun (WGS) entry which is preliminary data.</text>
</comment>
<reference evidence="3 4" key="1">
    <citation type="submission" date="2016-11" db="EMBL/GenBank/DDBJ databases">
        <authorList>
            <person name="Varghese N."/>
            <person name="Submissions S."/>
        </authorList>
    </citation>
    <scope>NUCLEOTIDE SEQUENCE [LARGE SCALE GENOMIC DNA]</scope>
    <source>
        <strain evidence="3 4">DSM 17919</strain>
    </source>
</reference>
<dbReference type="InterPro" id="IPR006186">
    <property type="entry name" value="Ser/Thr-sp_prot-phosphatase"/>
</dbReference>
<dbReference type="PANTHER" id="PTHR42850:SF4">
    <property type="entry name" value="ZINC-DEPENDENT ENDOPOLYPHOSPHATASE"/>
    <property type="match status" value="1"/>
</dbReference>
<sequence length="279" mass="31129">MQHSDKSIFAIGDIHGDNDALTRLLRRLPVRPDTDQLVFMGDYINRGEDTRAVLETLIEVKKQYAHTVFLMGNHEHLLLEYASHPDVEILRTLRKMGIETTLASYDATVRELQGLSFMPESHRKFLQSLVLSYSCDPYLFVHADTEEADIAASMTASEISNPHRAVLVDKALSNRRLIREYVKDESRQNITSKTEQENGEPASAGASNSGSSTICAFNASDAGGVTVTTPYKQERLVVFAHVSFEMPLVMPDRICVDTGSVYGNMLTALELPAMRFHHA</sequence>
<dbReference type="EMBL" id="FQZR01000003">
    <property type="protein sequence ID" value="SHJ05272.1"/>
    <property type="molecule type" value="Genomic_DNA"/>
</dbReference>
<dbReference type="RefSeq" id="WP_020000546.1">
    <property type="nucleotide sequence ID" value="NZ_CP192219.1"/>
</dbReference>
<dbReference type="PANTHER" id="PTHR42850">
    <property type="entry name" value="METALLOPHOSPHOESTERASE"/>
    <property type="match status" value="1"/>
</dbReference>
<evidence type="ECO:0000313" key="4">
    <source>
        <dbReference type="Proteomes" id="UP000184001"/>
    </source>
</evidence>
<dbReference type="Proteomes" id="UP000184001">
    <property type="component" value="Unassembled WGS sequence"/>
</dbReference>
<dbReference type="InterPro" id="IPR004843">
    <property type="entry name" value="Calcineurin-like_PHP"/>
</dbReference>
<organism evidence="3 4">
    <name type="scientific">Halodesulfovibrio aestuarii</name>
    <dbReference type="NCBI Taxonomy" id="126333"/>
    <lineage>
        <taxon>Bacteria</taxon>
        <taxon>Pseudomonadati</taxon>
        <taxon>Thermodesulfobacteriota</taxon>
        <taxon>Desulfovibrionia</taxon>
        <taxon>Desulfovibrionales</taxon>
        <taxon>Desulfovibrionaceae</taxon>
        <taxon>Halodesulfovibrio</taxon>
    </lineage>
</organism>
<feature type="region of interest" description="Disordered" evidence="1">
    <location>
        <begin position="185"/>
        <end position="210"/>
    </location>
</feature>
<feature type="domain" description="Calcineurin-like phosphoesterase" evidence="2">
    <location>
        <begin position="8"/>
        <end position="87"/>
    </location>
</feature>
<dbReference type="PRINTS" id="PR00114">
    <property type="entry name" value="STPHPHTASE"/>
</dbReference>
<dbReference type="InterPro" id="IPR029052">
    <property type="entry name" value="Metallo-depent_PP-like"/>
</dbReference>
<evidence type="ECO:0000313" key="3">
    <source>
        <dbReference type="EMBL" id="SHJ05272.1"/>
    </source>
</evidence>
<gene>
    <name evidence="3" type="ORF">SAMN05660830_01492</name>
</gene>
<dbReference type="SUPFAM" id="SSF56300">
    <property type="entry name" value="Metallo-dependent phosphatases"/>
    <property type="match status" value="1"/>
</dbReference>
<name>A0A8G2FAN9_9BACT</name>
<dbReference type="GO" id="GO:0008803">
    <property type="term" value="F:bis(5'-nucleosyl)-tetraphosphatase (symmetrical) activity"/>
    <property type="evidence" value="ECO:0007669"/>
    <property type="project" value="TreeGrafter"/>
</dbReference>